<sequence length="316" mass="29495">MTFFDITKAAYKSPNFAKLPSGDGGAVTGIGGADSLLQNSAADPGGISSADLTGGGFGSSAGDFGSATGGFGAGTGFFSTGTDGTGTSTFGTSGTSGSGGLGTDDPFTGVGSLSSGTLGSGTLGSGTLGSGTLGSGSDGTGFSTSTGSGSGTLGSGDGFTPPDSTLSGLRTPQSELSGTRGEVSGGDPSVLKNFSTGGGTGGFGGSAGGTGGFGSTSGGTVGGFGTGGVTLDPRALDAAESGLAATTAAEQARMAENGMGMGMPMGGMGGMGAGGQGQNKERESSTWLTEDEEVWGAASTAPGSVLGLLPDQGSRR</sequence>
<feature type="region of interest" description="Disordered" evidence="1">
    <location>
        <begin position="129"/>
        <end position="197"/>
    </location>
</feature>
<dbReference type="RefSeq" id="WP_344665608.1">
    <property type="nucleotide sequence ID" value="NZ_BAAAQN010000010.1"/>
</dbReference>
<evidence type="ECO:0000256" key="1">
    <source>
        <dbReference type="SAM" id="MobiDB-lite"/>
    </source>
</evidence>
<accession>A0ABN2TZF1</accession>
<reference evidence="2 3" key="1">
    <citation type="journal article" date="2019" name="Int. J. Syst. Evol. Microbiol.">
        <title>The Global Catalogue of Microorganisms (GCM) 10K type strain sequencing project: providing services to taxonomists for standard genome sequencing and annotation.</title>
        <authorList>
            <consortium name="The Broad Institute Genomics Platform"/>
            <consortium name="The Broad Institute Genome Sequencing Center for Infectious Disease"/>
            <person name="Wu L."/>
            <person name="Ma J."/>
        </authorList>
    </citation>
    <scope>NUCLEOTIDE SEQUENCE [LARGE SCALE GENOMIC DNA]</scope>
    <source>
        <strain evidence="2 3">JCM 16014</strain>
    </source>
</reference>
<organism evidence="2 3">
    <name type="scientific">Catenulispora yoronensis</name>
    <dbReference type="NCBI Taxonomy" id="450799"/>
    <lineage>
        <taxon>Bacteria</taxon>
        <taxon>Bacillati</taxon>
        <taxon>Actinomycetota</taxon>
        <taxon>Actinomycetes</taxon>
        <taxon>Catenulisporales</taxon>
        <taxon>Catenulisporaceae</taxon>
        <taxon>Catenulispora</taxon>
    </lineage>
</organism>
<feature type="region of interest" description="Disordered" evidence="1">
    <location>
        <begin position="270"/>
        <end position="291"/>
    </location>
</feature>
<dbReference type="Proteomes" id="UP001500751">
    <property type="component" value="Unassembled WGS sequence"/>
</dbReference>
<evidence type="ECO:0000313" key="2">
    <source>
        <dbReference type="EMBL" id="GAA2025194.1"/>
    </source>
</evidence>
<evidence type="ECO:0000313" key="3">
    <source>
        <dbReference type="Proteomes" id="UP001500751"/>
    </source>
</evidence>
<feature type="compositionally biased region" description="Polar residues" evidence="1">
    <location>
        <begin position="162"/>
        <end position="177"/>
    </location>
</feature>
<protein>
    <submittedName>
        <fullName evidence="2">Uncharacterized protein</fullName>
    </submittedName>
</protein>
<feature type="compositionally biased region" description="Gly residues" evidence="1">
    <location>
        <begin position="148"/>
        <end position="157"/>
    </location>
</feature>
<keyword evidence="3" id="KW-1185">Reference proteome</keyword>
<feature type="compositionally biased region" description="Gly residues" evidence="1">
    <location>
        <begin position="129"/>
        <end position="139"/>
    </location>
</feature>
<dbReference type="EMBL" id="BAAAQN010000010">
    <property type="protein sequence ID" value="GAA2025194.1"/>
    <property type="molecule type" value="Genomic_DNA"/>
</dbReference>
<feature type="region of interest" description="Disordered" evidence="1">
    <location>
        <begin position="297"/>
        <end position="316"/>
    </location>
</feature>
<proteinExistence type="predicted"/>
<name>A0ABN2TZF1_9ACTN</name>
<gene>
    <name evidence="2" type="ORF">GCM10009839_24000</name>
</gene>
<comment type="caution">
    <text evidence="2">The sequence shown here is derived from an EMBL/GenBank/DDBJ whole genome shotgun (WGS) entry which is preliminary data.</text>
</comment>
<feature type="region of interest" description="Disordered" evidence="1">
    <location>
        <begin position="88"/>
        <end position="113"/>
    </location>
</feature>